<comment type="caution">
    <text evidence="1">The sequence shown here is derived from an EMBL/GenBank/DDBJ whole genome shotgun (WGS) entry which is preliminary data.</text>
</comment>
<name>A0ABU0IB70_9HYPH</name>
<evidence type="ECO:0000313" key="1">
    <source>
        <dbReference type="EMBL" id="MDQ0455479.1"/>
    </source>
</evidence>
<proteinExistence type="predicted"/>
<evidence type="ECO:0008006" key="3">
    <source>
        <dbReference type="Google" id="ProtNLM"/>
    </source>
</evidence>
<keyword evidence="2" id="KW-1185">Reference proteome</keyword>
<organism evidence="1 2">
    <name type="scientific">Rhizobium paknamense</name>
    <dbReference type="NCBI Taxonomy" id="1206817"/>
    <lineage>
        <taxon>Bacteria</taxon>
        <taxon>Pseudomonadati</taxon>
        <taxon>Pseudomonadota</taxon>
        <taxon>Alphaproteobacteria</taxon>
        <taxon>Hyphomicrobiales</taxon>
        <taxon>Rhizobiaceae</taxon>
        <taxon>Rhizobium/Agrobacterium group</taxon>
        <taxon>Rhizobium</taxon>
    </lineage>
</organism>
<dbReference type="RefSeq" id="WP_307157659.1">
    <property type="nucleotide sequence ID" value="NZ_JAUSWH010000004.1"/>
</dbReference>
<accession>A0ABU0IB70</accession>
<dbReference type="EMBL" id="JAUSWH010000004">
    <property type="protein sequence ID" value="MDQ0455479.1"/>
    <property type="molecule type" value="Genomic_DNA"/>
</dbReference>
<sequence length="112" mass="12544">MKIAKWMAGLAALAMLPGCMTEREYAAYQTAFEGSPKLRQEAIKRCIARGKGKDMKLLSMLANTTPEKTPVVICTRIMNAVVDGKLTYDDYLSIMRYETPSPKQIKIIQGRL</sequence>
<dbReference type="Proteomes" id="UP001235269">
    <property type="component" value="Unassembled WGS sequence"/>
</dbReference>
<protein>
    <recommendedName>
        <fullName evidence="3">Lipoprotein</fullName>
    </recommendedName>
</protein>
<gene>
    <name evidence="1" type="ORF">QO005_001813</name>
</gene>
<evidence type="ECO:0000313" key="2">
    <source>
        <dbReference type="Proteomes" id="UP001235269"/>
    </source>
</evidence>
<reference evidence="1 2" key="1">
    <citation type="submission" date="2023-07" db="EMBL/GenBank/DDBJ databases">
        <title>Genomic Encyclopedia of Type Strains, Phase IV (KMG-IV): sequencing the most valuable type-strain genomes for metagenomic binning, comparative biology and taxonomic classification.</title>
        <authorList>
            <person name="Goeker M."/>
        </authorList>
    </citation>
    <scope>NUCLEOTIDE SEQUENCE [LARGE SCALE GENOMIC DNA]</scope>
    <source>
        <strain evidence="1 2">DSM 100301</strain>
    </source>
</reference>